<proteinExistence type="predicted"/>
<accession>A0ABQ5FU21</accession>
<comment type="caution">
    <text evidence="1">The sequence shown here is derived from an EMBL/GenBank/DDBJ whole genome shotgun (WGS) entry which is preliminary data.</text>
</comment>
<dbReference type="Proteomes" id="UP001151760">
    <property type="component" value="Unassembled WGS sequence"/>
</dbReference>
<evidence type="ECO:0000313" key="1">
    <source>
        <dbReference type="EMBL" id="GJT66790.1"/>
    </source>
</evidence>
<keyword evidence="2" id="KW-1185">Reference proteome</keyword>
<organism evidence="1 2">
    <name type="scientific">Tanacetum coccineum</name>
    <dbReference type="NCBI Taxonomy" id="301880"/>
    <lineage>
        <taxon>Eukaryota</taxon>
        <taxon>Viridiplantae</taxon>
        <taxon>Streptophyta</taxon>
        <taxon>Embryophyta</taxon>
        <taxon>Tracheophyta</taxon>
        <taxon>Spermatophyta</taxon>
        <taxon>Magnoliopsida</taxon>
        <taxon>eudicotyledons</taxon>
        <taxon>Gunneridae</taxon>
        <taxon>Pentapetalae</taxon>
        <taxon>asterids</taxon>
        <taxon>campanulids</taxon>
        <taxon>Asterales</taxon>
        <taxon>Asteraceae</taxon>
        <taxon>Asteroideae</taxon>
        <taxon>Anthemideae</taxon>
        <taxon>Anthemidinae</taxon>
        <taxon>Tanacetum</taxon>
    </lineage>
</organism>
<dbReference type="EMBL" id="BQNB010017748">
    <property type="protein sequence ID" value="GJT66790.1"/>
    <property type="molecule type" value="Genomic_DNA"/>
</dbReference>
<protein>
    <submittedName>
        <fullName evidence="1">Uncharacterized protein</fullName>
    </submittedName>
</protein>
<reference evidence="1" key="1">
    <citation type="journal article" date="2022" name="Int. J. Mol. Sci.">
        <title>Draft Genome of Tanacetum Coccineum: Genomic Comparison of Closely Related Tanacetum-Family Plants.</title>
        <authorList>
            <person name="Yamashiro T."/>
            <person name="Shiraishi A."/>
            <person name="Nakayama K."/>
            <person name="Satake H."/>
        </authorList>
    </citation>
    <scope>NUCLEOTIDE SEQUENCE</scope>
</reference>
<sequence length="283" mass="32696">MAGGVTLSGLILTPSPATVKIFFFIFLEKLPARVYMFSTEWSISSLPNCIDPNPTIYLPPIEDPKVVCDTIFYERPPSKTRKIKMKPVVLDPYQMVSFKVKLHFKKWETILKENAVSLSRYKDHPNACMAYMLYCLTIHKPFNLAYYIAKRIESVTRSNVMVLPYRMLLTRLYRHVHTTYPFAISNIHYLVDHVMIPLTEGKARRIIVDGKRPHPQTYLLSSLSPSPTQNLEENDPVDNYTLDPIVFMNQLTPIEGGESMKFKQTKGMFKCFSHFLSNLGYKK</sequence>
<reference evidence="1" key="2">
    <citation type="submission" date="2022-01" db="EMBL/GenBank/DDBJ databases">
        <authorList>
            <person name="Yamashiro T."/>
            <person name="Shiraishi A."/>
            <person name="Satake H."/>
            <person name="Nakayama K."/>
        </authorList>
    </citation>
    <scope>NUCLEOTIDE SEQUENCE</scope>
</reference>
<evidence type="ECO:0000313" key="2">
    <source>
        <dbReference type="Proteomes" id="UP001151760"/>
    </source>
</evidence>
<gene>
    <name evidence="1" type="ORF">Tco_1018270</name>
</gene>
<name>A0ABQ5FU21_9ASTR</name>